<dbReference type="PRINTS" id="PR00081">
    <property type="entry name" value="GDHRDH"/>
</dbReference>
<dbReference type="InterPro" id="IPR002347">
    <property type="entry name" value="SDR_fam"/>
</dbReference>
<evidence type="ECO:0000313" key="4">
    <source>
        <dbReference type="Proteomes" id="UP000799776"/>
    </source>
</evidence>
<protein>
    <submittedName>
        <fullName evidence="3">NAD(P)-binding protein</fullName>
    </submittedName>
</protein>
<gene>
    <name evidence="3" type="ORF">K490DRAFT_46612</name>
</gene>
<dbReference type="OrthoDB" id="5296at2759"/>
<dbReference type="Proteomes" id="UP000799776">
    <property type="component" value="Unassembled WGS sequence"/>
</dbReference>
<keyword evidence="2" id="KW-0560">Oxidoreductase</keyword>
<dbReference type="GO" id="GO:0016616">
    <property type="term" value="F:oxidoreductase activity, acting on the CH-OH group of donors, NAD or NADP as acceptor"/>
    <property type="evidence" value="ECO:0007669"/>
    <property type="project" value="TreeGrafter"/>
</dbReference>
<dbReference type="InterPro" id="IPR036291">
    <property type="entry name" value="NAD(P)-bd_dom_sf"/>
</dbReference>
<dbReference type="Pfam" id="PF00106">
    <property type="entry name" value="adh_short"/>
    <property type="match status" value="1"/>
</dbReference>
<dbReference type="Gene3D" id="3.40.50.720">
    <property type="entry name" value="NAD(P)-binding Rossmann-like Domain"/>
    <property type="match status" value="1"/>
</dbReference>
<comment type="caution">
    <text evidence="3">The sequence shown here is derived from an EMBL/GenBank/DDBJ whole genome shotgun (WGS) entry which is preliminary data.</text>
</comment>
<organism evidence="3 4">
    <name type="scientific">Saccharata proteae CBS 121410</name>
    <dbReference type="NCBI Taxonomy" id="1314787"/>
    <lineage>
        <taxon>Eukaryota</taxon>
        <taxon>Fungi</taxon>
        <taxon>Dikarya</taxon>
        <taxon>Ascomycota</taxon>
        <taxon>Pezizomycotina</taxon>
        <taxon>Dothideomycetes</taxon>
        <taxon>Dothideomycetes incertae sedis</taxon>
        <taxon>Botryosphaeriales</taxon>
        <taxon>Saccharataceae</taxon>
        <taxon>Saccharata</taxon>
    </lineage>
</organism>
<sequence length="329" mass="35314">MTAVVDSVPYSVDGRTAIVTGGGSGISLSFATLLLRSNCNVVIADLALRPEAETLISLHTTTTPRAIFVRTDVTSWPQLTNMFAVARAEFGGFDILCPGAGVYEPRWSNFWHPPGTASSKDPVDAEPGHYASIDINLTHPIRCTQMAIAEWLNPRGDGAGSSSNLKASPLNQKRVIHISSVAGHMAFVANPLYIACKHGIHGFVRSLARLDAGLGIRVIAVAPGLIKTPIWTEHPEKLAYRDESRDVWATPEEVAEAMLRCVVEEGMVGGTIVEVGKGNTRVVEAFNDPGPSRDPKDGFVASNSKKGTEEVFGWLQEEGWGTPGWNSAN</sequence>
<dbReference type="EMBL" id="ML978730">
    <property type="protein sequence ID" value="KAF2085506.1"/>
    <property type="molecule type" value="Genomic_DNA"/>
</dbReference>
<reference evidence="3" key="1">
    <citation type="journal article" date="2020" name="Stud. Mycol.">
        <title>101 Dothideomycetes genomes: a test case for predicting lifestyles and emergence of pathogens.</title>
        <authorList>
            <person name="Haridas S."/>
            <person name="Albert R."/>
            <person name="Binder M."/>
            <person name="Bloem J."/>
            <person name="Labutti K."/>
            <person name="Salamov A."/>
            <person name="Andreopoulos B."/>
            <person name="Baker S."/>
            <person name="Barry K."/>
            <person name="Bills G."/>
            <person name="Bluhm B."/>
            <person name="Cannon C."/>
            <person name="Castanera R."/>
            <person name="Culley D."/>
            <person name="Daum C."/>
            <person name="Ezra D."/>
            <person name="Gonzalez J."/>
            <person name="Henrissat B."/>
            <person name="Kuo A."/>
            <person name="Liang C."/>
            <person name="Lipzen A."/>
            <person name="Lutzoni F."/>
            <person name="Magnuson J."/>
            <person name="Mondo S."/>
            <person name="Nolan M."/>
            <person name="Ohm R."/>
            <person name="Pangilinan J."/>
            <person name="Park H.-J."/>
            <person name="Ramirez L."/>
            <person name="Alfaro M."/>
            <person name="Sun H."/>
            <person name="Tritt A."/>
            <person name="Yoshinaga Y."/>
            <person name="Zwiers L.-H."/>
            <person name="Turgeon B."/>
            <person name="Goodwin S."/>
            <person name="Spatafora J."/>
            <person name="Crous P."/>
            <person name="Grigoriev I."/>
        </authorList>
    </citation>
    <scope>NUCLEOTIDE SEQUENCE</scope>
    <source>
        <strain evidence="3">CBS 121410</strain>
    </source>
</reference>
<evidence type="ECO:0000313" key="3">
    <source>
        <dbReference type="EMBL" id="KAF2085506.1"/>
    </source>
</evidence>
<accession>A0A9P4HTV2</accession>
<dbReference type="GO" id="GO:0005737">
    <property type="term" value="C:cytoplasm"/>
    <property type="evidence" value="ECO:0007669"/>
    <property type="project" value="TreeGrafter"/>
</dbReference>
<comment type="similarity">
    <text evidence="1">Belongs to the short-chain dehydrogenases/reductases (SDR) family.</text>
</comment>
<keyword evidence="4" id="KW-1185">Reference proteome</keyword>
<evidence type="ECO:0000256" key="1">
    <source>
        <dbReference type="ARBA" id="ARBA00006484"/>
    </source>
</evidence>
<dbReference type="AlphaFoldDB" id="A0A9P4HTV2"/>
<dbReference type="PANTHER" id="PTHR44229:SF4">
    <property type="entry name" value="15-HYDROXYPROSTAGLANDIN DEHYDROGENASE [NAD(+)]"/>
    <property type="match status" value="1"/>
</dbReference>
<proteinExistence type="inferred from homology"/>
<name>A0A9P4HTV2_9PEZI</name>
<dbReference type="SUPFAM" id="SSF51735">
    <property type="entry name" value="NAD(P)-binding Rossmann-fold domains"/>
    <property type="match status" value="1"/>
</dbReference>
<dbReference type="FunFam" id="3.40.50.720:FF:000643">
    <property type="entry name" value="Short chain dehydrogenase/reductase family oxidoreductase, putative"/>
    <property type="match status" value="1"/>
</dbReference>
<dbReference type="PANTHER" id="PTHR44229">
    <property type="entry name" value="15-HYDROXYPROSTAGLANDIN DEHYDROGENASE [NAD(+)]"/>
    <property type="match status" value="1"/>
</dbReference>
<evidence type="ECO:0000256" key="2">
    <source>
        <dbReference type="ARBA" id="ARBA00023002"/>
    </source>
</evidence>